<reference evidence="1" key="1">
    <citation type="submission" date="2023-07" db="EMBL/GenBank/DDBJ databases">
        <title>Sorghum-associated microbial communities from plants grown in Nebraska, USA.</title>
        <authorList>
            <person name="Schachtman D."/>
        </authorList>
    </citation>
    <scope>NUCLEOTIDE SEQUENCE</scope>
    <source>
        <strain evidence="1">2697</strain>
    </source>
</reference>
<name>A0ACC6KVT9_9SPHI</name>
<keyword evidence="2" id="KW-1185">Reference proteome</keyword>
<protein>
    <submittedName>
        <fullName evidence="1">Uncharacterized protein</fullName>
    </submittedName>
</protein>
<accession>A0ACC6KVT9</accession>
<gene>
    <name evidence="1" type="ORF">J2X78_002011</name>
</gene>
<dbReference type="EMBL" id="JAVDTF010000001">
    <property type="protein sequence ID" value="MDR6783459.1"/>
    <property type="molecule type" value="Genomic_DNA"/>
</dbReference>
<dbReference type="Proteomes" id="UP001246858">
    <property type="component" value="Unassembled WGS sequence"/>
</dbReference>
<evidence type="ECO:0000313" key="2">
    <source>
        <dbReference type="Proteomes" id="UP001246858"/>
    </source>
</evidence>
<sequence>MKNLLLSNTKMSLLTILSVAVFALSSCKKDDDKAPEPAGSPSEILASVTWKSTVVKDQTGKDVTAENGGYVGLAKYDLNGNFEIRGFDGALRSSGQWALTADGKKRMLIGTTAAGAAFSRVVDILVLNKSLFTYRITNPQGVVVDVEHIPN</sequence>
<proteinExistence type="predicted"/>
<evidence type="ECO:0000313" key="1">
    <source>
        <dbReference type="EMBL" id="MDR6783459.1"/>
    </source>
</evidence>
<organism evidence="1 2">
    <name type="scientific">Pedobacter africanus</name>
    <dbReference type="NCBI Taxonomy" id="151894"/>
    <lineage>
        <taxon>Bacteria</taxon>
        <taxon>Pseudomonadati</taxon>
        <taxon>Bacteroidota</taxon>
        <taxon>Sphingobacteriia</taxon>
        <taxon>Sphingobacteriales</taxon>
        <taxon>Sphingobacteriaceae</taxon>
        <taxon>Pedobacter</taxon>
    </lineage>
</organism>
<comment type="caution">
    <text evidence="1">The sequence shown here is derived from an EMBL/GenBank/DDBJ whole genome shotgun (WGS) entry which is preliminary data.</text>
</comment>